<dbReference type="InterPro" id="IPR009081">
    <property type="entry name" value="PP-bd_ACP"/>
</dbReference>
<comment type="caution">
    <text evidence="4">The sequence shown here is derived from an EMBL/GenBank/DDBJ whole genome shotgun (WGS) entry which is preliminary data.</text>
</comment>
<feature type="domain" description="Carrier" evidence="3">
    <location>
        <begin position="808"/>
        <end position="883"/>
    </location>
</feature>
<dbReference type="SUPFAM" id="SSF47336">
    <property type="entry name" value="ACP-like"/>
    <property type="match status" value="1"/>
</dbReference>
<keyword evidence="1" id="KW-0596">Phosphopantetheine</keyword>
<dbReference type="Pfam" id="PF00501">
    <property type="entry name" value="AMP-binding"/>
    <property type="match status" value="1"/>
</dbReference>
<organism evidence="4 5">
    <name type="scientific">Stenomitos frigidus AS-A4</name>
    <dbReference type="NCBI Taxonomy" id="2933935"/>
    <lineage>
        <taxon>Bacteria</taxon>
        <taxon>Bacillati</taxon>
        <taxon>Cyanobacteriota</taxon>
        <taxon>Cyanophyceae</taxon>
        <taxon>Leptolyngbyales</taxon>
        <taxon>Leptolyngbyaceae</taxon>
        <taxon>Stenomitos</taxon>
    </lineage>
</organism>
<dbReference type="CDD" id="cd05930">
    <property type="entry name" value="A_NRPS"/>
    <property type="match status" value="1"/>
</dbReference>
<dbReference type="EMBL" id="JAMPLM010000001">
    <property type="protein sequence ID" value="MEP1057020.1"/>
    <property type="molecule type" value="Genomic_DNA"/>
</dbReference>
<evidence type="ECO:0000313" key="5">
    <source>
        <dbReference type="Proteomes" id="UP001476950"/>
    </source>
</evidence>
<gene>
    <name evidence="4" type="ORF">NDI38_01130</name>
</gene>
<dbReference type="NCBIfam" id="TIGR01733">
    <property type="entry name" value="AA-adenyl-dom"/>
    <property type="match status" value="1"/>
</dbReference>
<dbReference type="Gene3D" id="1.10.1200.10">
    <property type="entry name" value="ACP-like"/>
    <property type="match status" value="1"/>
</dbReference>
<dbReference type="InterPro" id="IPR010071">
    <property type="entry name" value="AA_adenyl_dom"/>
</dbReference>
<evidence type="ECO:0000256" key="1">
    <source>
        <dbReference type="ARBA" id="ARBA00022450"/>
    </source>
</evidence>
<dbReference type="InterPro" id="IPR001031">
    <property type="entry name" value="Thioesterase"/>
</dbReference>
<sequence>MVAINQDVLSSTEDATSSAKVTAERADLTTANRQTPLLENAGLGSTANLELSTFSLPSDFLKTPATIYQPKYCALTLPDCLVETLQAQAQQDGVDERSLLLAAFNALLYRYTQQETIDLALTISTDANSGTRQTETCTQIHSELKVHALIKQISTALSAVQAMSLPVVPAQLEKPSNDRSSLPVAVTFIEDFLRIGGKEQWLADFPLQASVASDGPDLHLILLQRKGSVTGVWQYNASLFHAETIQRLSGHLQVLLQSIVNDQDCTIAELPLLTQAETQQLLVEWQSATISYPQALIHQLIEAHAIQRPEAVALTFNNQQLTYTELNQRANQVAHYLVQAGVSADVRVAVCVEPSLEIVVTLLGIFKAGGVYLPLDPTHPIERLTTILEETQPKVLLTQSHLLPRLPAIADHILCFDQEWTLLHQFPTHNPEIEVRLEQTSHLVYTSGTTGKPKGVITSHGNLVQYILSAQERFGFDCHDVMPAIARFTFSITMFELLSPLVAGGKLMILEREHILDFQRMVQTLQQATVIHTSPSLLQKLLTYIQDNNLDLQSFQQLKHVSTGGDMVPTALLEAMKRIFQSAEVYVIYGCSEVSCMGCSYPVVNDQPVKSRVGKPFTNVSVRLYDSHLNLVPIGIPGEIYIGGAGVTQGYLQREALTQEKFVTIDGCRFYRTGDIGRFDMDGNLEMLGRADFQIKLRGIRIELGEIEATLRQAPGVREGVVMARELGARAMEQGEKSLVAYVVLDQAQKPPIENIRSLLQEKLPDYMVPSAFVVLDAMPVNINQKVDRRALPLPTPENIAGYKAFVAPRDEWEQQLTTIWETVLGVSPIGIHDNFFEVGGHSLLAASLMIQIEAVFGQTLPLSTLLTEPTIAQLAALLSQPGQLDRPNSVVLLRKGGSKPPVFFIHDGEGETLLYRNLAYCLKPEHPVYGIQPYSREHHPILHTRVVEMAAYYIEQIRTVQPEGPYLLGGLCVGGFLAFEMARQLQNQGQTIAMVALLDTADVEATMRSGLIANQRLSSFSQSLNQGQPLNPQQLLRILGKASQKIYNVITYEVRSKLRKVQNQTKIKLFRYCLDRNLPIPSFLHNLSVRIVLKFAEREYIPQAPYQGEVFLTLATQKSSSFDGTLIDDTPYADMYSDPLLGWGNRSTEGVKVYHSPGGHSSMLQEPNVQVMAENMQSYIDAALAKIAKTQPLPSIAQQPEKTLAS</sequence>
<keyword evidence="2" id="KW-0597">Phosphoprotein</keyword>
<proteinExistence type="predicted"/>
<dbReference type="InterPro" id="IPR020845">
    <property type="entry name" value="AMP-binding_CS"/>
</dbReference>
<dbReference type="InterPro" id="IPR020806">
    <property type="entry name" value="PKS_PP-bd"/>
</dbReference>
<dbReference type="Pfam" id="PF00550">
    <property type="entry name" value="PP-binding"/>
    <property type="match status" value="1"/>
</dbReference>
<dbReference type="PANTHER" id="PTHR45527">
    <property type="entry name" value="NONRIBOSOMAL PEPTIDE SYNTHETASE"/>
    <property type="match status" value="1"/>
</dbReference>
<evidence type="ECO:0000259" key="3">
    <source>
        <dbReference type="PROSITE" id="PS50075"/>
    </source>
</evidence>
<dbReference type="Gene3D" id="3.40.50.1820">
    <property type="entry name" value="alpha/beta hydrolase"/>
    <property type="match status" value="1"/>
</dbReference>
<dbReference type="Pfam" id="PF13193">
    <property type="entry name" value="AMP-binding_C"/>
    <property type="match status" value="1"/>
</dbReference>
<dbReference type="SMART" id="SM00823">
    <property type="entry name" value="PKS_PP"/>
    <property type="match status" value="1"/>
</dbReference>
<dbReference type="SUPFAM" id="SSF52777">
    <property type="entry name" value="CoA-dependent acyltransferases"/>
    <property type="match status" value="1"/>
</dbReference>
<dbReference type="Proteomes" id="UP001476950">
    <property type="component" value="Unassembled WGS sequence"/>
</dbReference>
<reference evidence="4 5" key="1">
    <citation type="submission" date="2022-04" db="EMBL/GenBank/DDBJ databases">
        <title>Positive selection, recombination, and allopatry shape intraspecific diversity of widespread and dominant cyanobacteria.</title>
        <authorList>
            <person name="Wei J."/>
            <person name="Shu W."/>
            <person name="Hu C."/>
        </authorList>
    </citation>
    <scope>NUCLEOTIDE SEQUENCE [LARGE SCALE GENOMIC DNA]</scope>
    <source>
        <strain evidence="4 5">AS-A4</strain>
    </source>
</reference>
<dbReference type="PANTHER" id="PTHR45527:SF1">
    <property type="entry name" value="FATTY ACID SYNTHASE"/>
    <property type="match status" value="1"/>
</dbReference>
<dbReference type="RefSeq" id="WP_190453619.1">
    <property type="nucleotide sequence ID" value="NZ_JAMPLM010000001.1"/>
</dbReference>
<dbReference type="InterPro" id="IPR042099">
    <property type="entry name" value="ANL_N_sf"/>
</dbReference>
<name>A0ABV0KCT7_9CYAN</name>
<evidence type="ECO:0000256" key="2">
    <source>
        <dbReference type="ARBA" id="ARBA00022553"/>
    </source>
</evidence>
<dbReference type="SUPFAM" id="SSF53474">
    <property type="entry name" value="alpha/beta-Hydrolases"/>
    <property type="match status" value="1"/>
</dbReference>
<keyword evidence="5" id="KW-1185">Reference proteome</keyword>
<dbReference type="Pfam" id="PF00975">
    <property type="entry name" value="Thioesterase"/>
    <property type="match status" value="1"/>
</dbReference>
<dbReference type="PROSITE" id="PS50075">
    <property type="entry name" value="CARRIER"/>
    <property type="match status" value="1"/>
</dbReference>
<dbReference type="InterPro" id="IPR025110">
    <property type="entry name" value="AMP-bd_C"/>
</dbReference>
<evidence type="ECO:0000313" key="4">
    <source>
        <dbReference type="EMBL" id="MEP1057020.1"/>
    </source>
</evidence>
<accession>A0ABV0KCT7</accession>
<dbReference type="Gene3D" id="3.30.559.30">
    <property type="entry name" value="Nonribosomal peptide synthetase, condensation domain"/>
    <property type="match status" value="1"/>
</dbReference>
<dbReference type="InterPro" id="IPR036736">
    <property type="entry name" value="ACP-like_sf"/>
</dbReference>
<dbReference type="InterPro" id="IPR045851">
    <property type="entry name" value="AMP-bd_C_sf"/>
</dbReference>
<dbReference type="InterPro" id="IPR029058">
    <property type="entry name" value="AB_hydrolase_fold"/>
</dbReference>
<dbReference type="InterPro" id="IPR000873">
    <property type="entry name" value="AMP-dep_synth/lig_dom"/>
</dbReference>
<dbReference type="SUPFAM" id="SSF56801">
    <property type="entry name" value="Acetyl-CoA synthetase-like"/>
    <property type="match status" value="1"/>
</dbReference>
<dbReference type="PROSITE" id="PS00455">
    <property type="entry name" value="AMP_BINDING"/>
    <property type="match status" value="1"/>
</dbReference>
<protein>
    <submittedName>
        <fullName evidence="4">Amino acid adenylation domain-containing protein</fullName>
    </submittedName>
</protein>
<dbReference type="Gene3D" id="3.30.300.30">
    <property type="match status" value="1"/>
</dbReference>
<dbReference type="Gene3D" id="3.40.50.12780">
    <property type="entry name" value="N-terminal domain of ligase-like"/>
    <property type="match status" value="1"/>
</dbReference>